<dbReference type="PANTHER" id="PTHR13318:SF105">
    <property type="entry name" value="F-BOX_LRR-REPEAT PROTEIN 3"/>
    <property type="match status" value="1"/>
</dbReference>
<dbReference type="PANTHER" id="PTHR13318">
    <property type="entry name" value="PARTNER OF PAIRED, ISOFORM B-RELATED"/>
    <property type="match status" value="1"/>
</dbReference>
<dbReference type="CDD" id="cd09272">
    <property type="entry name" value="RNase_HI_RT_Ty1"/>
    <property type="match status" value="1"/>
</dbReference>
<evidence type="ECO:0000313" key="2">
    <source>
        <dbReference type="Proteomes" id="UP001151760"/>
    </source>
</evidence>
<dbReference type="Gene3D" id="3.80.10.10">
    <property type="entry name" value="Ribonuclease Inhibitor"/>
    <property type="match status" value="2"/>
</dbReference>
<dbReference type="SUPFAM" id="SSF52047">
    <property type="entry name" value="RNI-like"/>
    <property type="match status" value="1"/>
</dbReference>
<dbReference type="Gene3D" id="1.20.1280.50">
    <property type="match status" value="1"/>
</dbReference>
<dbReference type="InterPro" id="IPR006553">
    <property type="entry name" value="Leu-rich_rpt_Cys-con_subtyp"/>
</dbReference>
<keyword evidence="2" id="KW-1185">Reference proteome</keyword>
<organism evidence="1 2">
    <name type="scientific">Tanacetum coccineum</name>
    <dbReference type="NCBI Taxonomy" id="301880"/>
    <lineage>
        <taxon>Eukaryota</taxon>
        <taxon>Viridiplantae</taxon>
        <taxon>Streptophyta</taxon>
        <taxon>Embryophyta</taxon>
        <taxon>Tracheophyta</taxon>
        <taxon>Spermatophyta</taxon>
        <taxon>Magnoliopsida</taxon>
        <taxon>eudicotyledons</taxon>
        <taxon>Gunneridae</taxon>
        <taxon>Pentapetalae</taxon>
        <taxon>asterids</taxon>
        <taxon>campanulids</taxon>
        <taxon>Asterales</taxon>
        <taxon>Asteraceae</taxon>
        <taxon>Asteroideae</taxon>
        <taxon>Anthemideae</taxon>
        <taxon>Anthemidinae</taxon>
        <taxon>Tanacetum</taxon>
    </lineage>
</organism>
<sequence length="519" mass="58955">MAPTTRQATKTKVGEEDRNSISLVSRKFCDIDGITRKHVTVHTLYSNPSRLSKRFPFIESLTLKELHIHGLIVRDEDLETIAKTHGNDLMSLKISKCEGFSTDGLRHVSKTVVEKLHVTSRHIFNAGDLTLLAKNCCNSLRSLNIGMWCPNLEVLHTDDQCGDRAMLRGCNKLEKLDIFYQEGLTDVGLEYIRKYGVNLRSLSLHLIGNSNAGLVKLSKECPKLTKLKLRDCPFSKQVVTRSAFNISSLRSCVLAWNDYRKCALVEHKVNASSSTLRVQWIYKYTTYVAIAEIFGLMGLLSGRHFIDVATSTSNAMSDPLLDVYQNYPSARELWKALKERFFTKDAQGSKKQSCLTDSTMTAKFVALASCYKEAEWLRDLLINIPVWPKPMSLISVHCDSQSTLSRAYNQVYNSKSRHIGLRHGQLNQLINDGVITCLRFVHCTLHFLKFSENSLEVLKLLENSLEVLMLLENKLESMKILENKLESLKLQENQPVDGLVPHSTKIFYSRKCFREAVKE</sequence>
<dbReference type="InterPro" id="IPR032675">
    <property type="entry name" value="LRR_dom_sf"/>
</dbReference>
<comment type="caution">
    <text evidence="1">The sequence shown here is derived from an EMBL/GenBank/DDBJ whole genome shotgun (WGS) entry which is preliminary data.</text>
</comment>
<protein>
    <submittedName>
        <fullName evidence="1">Zinc finger, CCHC-type containing protein</fullName>
    </submittedName>
</protein>
<evidence type="ECO:0000313" key="1">
    <source>
        <dbReference type="EMBL" id="GJT82433.1"/>
    </source>
</evidence>
<proteinExistence type="predicted"/>
<gene>
    <name evidence="1" type="ORF">Tco_1056775</name>
</gene>
<dbReference type="Proteomes" id="UP001151760">
    <property type="component" value="Unassembled WGS sequence"/>
</dbReference>
<reference evidence="1" key="2">
    <citation type="submission" date="2022-01" db="EMBL/GenBank/DDBJ databases">
        <authorList>
            <person name="Yamashiro T."/>
            <person name="Shiraishi A."/>
            <person name="Satake H."/>
            <person name="Nakayama K."/>
        </authorList>
    </citation>
    <scope>NUCLEOTIDE SEQUENCE</scope>
</reference>
<name>A0ABQ5H5Q0_9ASTR</name>
<reference evidence="1" key="1">
    <citation type="journal article" date="2022" name="Int. J. Mol. Sci.">
        <title>Draft Genome of Tanacetum Coccineum: Genomic Comparison of Closely Related Tanacetum-Family Plants.</title>
        <authorList>
            <person name="Yamashiro T."/>
            <person name="Shiraishi A."/>
            <person name="Nakayama K."/>
            <person name="Satake H."/>
        </authorList>
    </citation>
    <scope>NUCLEOTIDE SEQUENCE</scope>
</reference>
<accession>A0ABQ5H5Q0</accession>
<dbReference type="SMART" id="SM00367">
    <property type="entry name" value="LRR_CC"/>
    <property type="match status" value="3"/>
</dbReference>
<dbReference type="EMBL" id="BQNB010019167">
    <property type="protein sequence ID" value="GJT82433.1"/>
    <property type="molecule type" value="Genomic_DNA"/>
</dbReference>